<protein>
    <recommendedName>
        <fullName evidence="5">Mitochondrial group I intron splicing factor CCM1</fullName>
    </recommendedName>
</protein>
<dbReference type="Proteomes" id="UP001497383">
    <property type="component" value="Chromosome 4"/>
</dbReference>
<accession>A0ABP0ZTS2</accession>
<evidence type="ECO:0000313" key="4">
    <source>
        <dbReference type="Proteomes" id="UP001497383"/>
    </source>
</evidence>
<gene>
    <name evidence="3" type="ORF">LODBEIA_P38860</name>
</gene>
<name>A0ABP0ZTS2_9ASCO</name>
<dbReference type="InterPro" id="IPR011990">
    <property type="entry name" value="TPR-like_helical_dom_sf"/>
</dbReference>
<feature type="compositionally biased region" description="Polar residues" evidence="2">
    <location>
        <begin position="30"/>
        <end position="47"/>
    </location>
</feature>
<sequence length="700" mass="79825">MIPRRIARPLLRGHVLSSVGVRALPPRLIRSQTTTSSESVEPSNTPIHPSKTAAKRVENHKLRDITKQIQETISSGTGYHEIKDILEEGITFLREIRKQENIPEIALYNAFLPLSIELFQLAKQNGQDLNEVLQFLTSHQIAHQYHFTEVAISLSQNKPDPAQYHRVMQLWARYLEYKNSSPVFVGMSLKDGEAKYTGYHLPNLSYYAYVMACEGEGLTYSEEDAKKFSNNDTVPAVYMLKRTLEEVKVFSKPEFAKLKRVLDEFRLGQVNPNSAKMLQKIYSLRDRRELDSIYAEIVQVSSKQGIKIDERVLVAMMDRYFYIDEYDDVFNMFQNILKSGIKPSIGAWNVVLRATINPNRFAKASAKQKREFMSNFKKMVATIEASKVAFDEETLGSIVSAFAIANDFDSAEQYIKQHPQLNGNAAKDGVLCGLVFNHRIDDAEHRLREYMKEGNYKPSATVLNMFMSHYAQKKNYKAVRGINEFMQEHGIPETVHSLTTLVGAYVNALIDKGKTPSFEGILHTLKGATKNEHTLSAVLNGLVDSGNMVAARVLYKHMMETKPRSSAIQSKMLQGELSHGDIPIAVQIFDYYISNINNDARIWNIMIKNLLTRDTPLALEYYRRMKNDPGVRPNRFTYYFILNYLLSKRNHKLISLVLADMAELPDADYVPEMVKMLSRVSKFVELPPAIAQKLSKHVNN</sequence>
<evidence type="ECO:0000256" key="1">
    <source>
        <dbReference type="ARBA" id="ARBA00007626"/>
    </source>
</evidence>
<evidence type="ECO:0000313" key="3">
    <source>
        <dbReference type="EMBL" id="CAK9439786.1"/>
    </source>
</evidence>
<organism evidence="3 4">
    <name type="scientific">Lodderomyces beijingensis</name>
    <dbReference type="NCBI Taxonomy" id="1775926"/>
    <lineage>
        <taxon>Eukaryota</taxon>
        <taxon>Fungi</taxon>
        <taxon>Dikarya</taxon>
        <taxon>Ascomycota</taxon>
        <taxon>Saccharomycotina</taxon>
        <taxon>Pichiomycetes</taxon>
        <taxon>Debaryomycetaceae</taxon>
        <taxon>Candida/Lodderomyces clade</taxon>
        <taxon>Lodderomyces</taxon>
    </lineage>
</organism>
<evidence type="ECO:0008006" key="5">
    <source>
        <dbReference type="Google" id="ProtNLM"/>
    </source>
</evidence>
<dbReference type="InterPro" id="IPR050872">
    <property type="entry name" value="PPR_P_subfamily"/>
</dbReference>
<dbReference type="PANTHER" id="PTHR46128:SF211">
    <property type="entry name" value="PENTACOTRIPEPTIDE-REPEAT REGION OF PRORP DOMAIN-CONTAINING PROTEIN"/>
    <property type="match status" value="1"/>
</dbReference>
<proteinExistence type="inferred from homology"/>
<keyword evidence="4" id="KW-1185">Reference proteome</keyword>
<evidence type="ECO:0000256" key="2">
    <source>
        <dbReference type="SAM" id="MobiDB-lite"/>
    </source>
</evidence>
<dbReference type="Gene3D" id="1.25.40.10">
    <property type="entry name" value="Tetratricopeptide repeat domain"/>
    <property type="match status" value="2"/>
</dbReference>
<feature type="region of interest" description="Disordered" evidence="2">
    <location>
        <begin position="30"/>
        <end position="50"/>
    </location>
</feature>
<dbReference type="GeneID" id="92209082"/>
<dbReference type="PANTHER" id="PTHR46128">
    <property type="entry name" value="MITOCHONDRIAL GROUP I INTRON SPLICING FACTOR CCM1"/>
    <property type="match status" value="1"/>
</dbReference>
<reference evidence="3 4" key="1">
    <citation type="submission" date="2024-03" db="EMBL/GenBank/DDBJ databases">
        <authorList>
            <person name="Brejova B."/>
        </authorList>
    </citation>
    <scope>NUCLEOTIDE SEQUENCE [LARGE SCALE GENOMIC DNA]</scope>
    <source>
        <strain evidence="3 4">CBS 14171</strain>
    </source>
</reference>
<comment type="similarity">
    <text evidence="1">Belongs to the PPR family. P subfamily.</text>
</comment>
<dbReference type="RefSeq" id="XP_066830824.1">
    <property type="nucleotide sequence ID" value="XM_066974045.1"/>
</dbReference>
<dbReference type="EMBL" id="OZ022408">
    <property type="protein sequence ID" value="CAK9439786.1"/>
    <property type="molecule type" value="Genomic_DNA"/>
</dbReference>